<dbReference type="InterPro" id="IPR036424">
    <property type="entry name" value="UPP_synth-like_sf"/>
</dbReference>
<comment type="function">
    <text evidence="2">Catalyzes the condensation of isopentenyl diphosphate (IPP) with allylic pyrophosphates generating different type of terpenoids.</text>
</comment>
<feature type="binding site" evidence="2">
    <location>
        <position position="69"/>
    </location>
    <ligand>
        <name>substrate</name>
    </ligand>
</feature>
<feature type="binding site" evidence="2">
    <location>
        <begin position="65"/>
        <end position="67"/>
    </location>
    <ligand>
        <name>substrate</name>
    </ligand>
</feature>
<protein>
    <recommendedName>
        <fullName evidence="2">Isoprenyl transferase</fullName>
        <ecNumber evidence="2">2.5.1.-</ecNumber>
    </recommendedName>
</protein>
<gene>
    <name evidence="3" type="ORF">HNQ65_001821</name>
</gene>
<dbReference type="RefSeq" id="WP_184339177.1">
    <property type="nucleotide sequence ID" value="NZ_JACHIG010000003.1"/>
</dbReference>
<dbReference type="SUPFAM" id="SSF64005">
    <property type="entry name" value="Undecaprenyl diphosphate synthase"/>
    <property type="match status" value="1"/>
</dbReference>
<comment type="caution">
    <text evidence="3">The sequence shown here is derived from an EMBL/GenBank/DDBJ whole genome shotgun (WGS) entry which is preliminary data.</text>
</comment>
<dbReference type="PROSITE" id="PS01066">
    <property type="entry name" value="UPP_SYNTHASE"/>
    <property type="match status" value="1"/>
</dbReference>
<dbReference type="PANTHER" id="PTHR10291:SF0">
    <property type="entry name" value="DEHYDRODOLICHYL DIPHOSPHATE SYNTHASE 2"/>
    <property type="match status" value="1"/>
</dbReference>
<feature type="binding site" evidence="2">
    <location>
        <begin position="21"/>
        <end position="24"/>
    </location>
    <ligand>
        <name>substrate</name>
    </ligand>
</feature>
<feature type="binding site" evidence="2">
    <location>
        <begin position="194"/>
        <end position="196"/>
    </location>
    <ligand>
        <name>substrate</name>
    </ligand>
</feature>
<proteinExistence type="inferred from homology"/>
<dbReference type="NCBIfam" id="TIGR00055">
    <property type="entry name" value="uppS"/>
    <property type="match status" value="1"/>
</dbReference>
<feature type="binding site" evidence="2">
    <location>
        <position position="33"/>
    </location>
    <ligand>
        <name>substrate</name>
    </ligand>
</feature>
<comment type="cofactor">
    <cofactor evidence="2">
        <name>Mg(2+)</name>
        <dbReference type="ChEBI" id="CHEBI:18420"/>
    </cofactor>
    <text evidence="2">Binds 2 magnesium ions per subunit.</text>
</comment>
<accession>A0A7W7Y9Z7</accession>
<dbReference type="Pfam" id="PF01255">
    <property type="entry name" value="Prenyltransf"/>
    <property type="match status" value="1"/>
</dbReference>
<feature type="binding site" evidence="2">
    <location>
        <position position="37"/>
    </location>
    <ligand>
        <name>substrate</name>
    </ligand>
</feature>
<dbReference type="AlphaFoldDB" id="A0A7W7Y9Z7"/>
<dbReference type="EC" id="2.5.1.-" evidence="2"/>
<keyword evidence="4" id="KW-1185">Reference proteome</keyword>
<feature type="active site" description="Proton acceptor" evidence="2">
    <location>
        <position position="68"/>
    </location>
</feature>
<comment type="subunit">
    <text evidence="2">Homodimer.</text>
</comment>
<keyword evidence="2" id="KW-0460">Magnesium</keyword>
<feature type="binding site" evidence="2">
    <location>
        <position position="207"/>
    </location>
    <ligand>
        <name>Mg(2+)</name>
        <dbReference type="ChEBI" id="CHEBI:18420"/>
    </ligand>
</feature>
<name>A0A7W7Y9Z7_9BACT</name>
<feature type="binding site" evidence="2">
    <location>
        <position position="188"/>
    </location>
    <ligand>
        <name>substrate</name>
    </ligand>
</feature>
<evidence type="ECO:0000256" key="2">
    <source>
        <dbReference type="HAMAP-Rule" id="MF_01139"/>
    </source>
</evidence>
<dbReference type="GO" id="GO:0016094">
    <property type="term" value="P:polyprenol biosynthetic process"/>
    <property type="evidence" value="ECO:0007669"/>
    <property type="project" value="TreeGrafter"/>
</dbReference>
<dbReference type="Proteomes" id="UP000590740">
    <property type="component" value="Unassembled WGS sequence"/>
</dbReference>
<feature type="active site" evidence="2">
    <location>
        <position position="20"/>
    </location>
</feature>
<dbReference type="EMBL" id="JACHIG010000003">
    <property type="protein sequence ID" value="MBB5032244.1"/>
    <property type="molecule type" value="Genomic_DNA"/>
</dbReference>
<dbReference type="CDD" id="cd00475">
    <property type="entry name" value="Cis_IPPS"/>
    <property type="match status" value="1"/>
</dbReference>
<dbReference type="GO" id="GO:0000287">
    <property type="term" value="F:magnesium ion binding"/>
    <property type="evidence" value="ECO:0007669"/>
    <property type="project" value="UniProtKB-UniRule"/>
</dbReference>
<evidence type="ECO:0000313" key="4">
    <source>
        <dbReference type="Proteomes" id="UP000590740"/>
    </source>
</evidence>
<comment type="similarity">
    <text evidence="2">Belongs to the UPP synthase family.</text>
</comment>
<dbReference type="FunFam" id="3.40.1180.10:FF:000001">
    <property type="entry name" value="(2E,6E)-farnesyl-diphosphate-specific ditrans,polycis-undecaprenyl-diphosphate synthase"/>
    <property type="match status" value="1"/>
</dbReference>
<organism evidence="3 4">
    <name type="scientific">Prosthecobacter vanneervenii</name>
    <dbReference type="NCBI Taxonomy" id="48466"/>
    <lineage>
        <taxon>Bacteria</taxon>
        <taxon>Pseudomonadati</taxon>
        <taxon>Verrucomicrobiota</taxon>
        <taxon>Verrucomicrobiia</taxon>
        <taxon>Verrucomicrobiales</taxon>
        <taxon>Verrucomicrobiaceae</taxon>
        <taxon>Prosthecobacter</taxon>
    </lineage>
</organism>
<dbReference type="InterPro" id="IPR001441">
    <property type="entry name" value="UPP_synth-like"/>
</dbReference>
<feature type="binding site" evidence="2">
    <location>
        <position position="71"/>
    </location>
    <ligand>
        <name>substrate</name>
    </ligand>
</feature>
<keyword evidence="2" id="KW-0479">Metal-binding</keyword>
<dbReference type="InterPro" id="IPR018520">
    <property type="entry name" value="UPP_synth-like_CS"/>
</dbReference>
<feature type="binding site" evidence="2">
    <location>
        <position position="20"/>
    </location>
    <ligand>
        <name>Mg(2+)</name>
        <dbReference type="ChEBI" id="CHEBI:18420"/>
    </ligand>
</feature>
<dbReference type="NCBIfam" id="NF011405">
    <property type="entry name" value="PRK14830.1"/>
    <property type="match status" value="1"/>
</dbReference>
<sequence>MSRPNDDLKPVPRHIAMIMDGNGRWAKERGLPRTEGHRMGAETVRRVVECCSEIGVEFLTLYAFSSENWKRPKREVEALMKLLEIFLRGELELMMKQNVRLQAIGRLHDLPQSCQDELHRCIETTSQNTGLTLILALSYGGREEIVDGVKSLLRSVESGHLDKAMIDAEVFSKHLYTRYYPDPDLLIRTSGEMRLSNFLLWQVSYTEFYITEKLWPDFSKEDLKTAIRAFHQRHRRFGGV</sequence>
<reference evidence="3 4" key="1">
    <citation type="submission" date="2020-08" db="EMBL/GenBank/DDBJ databases">
        <title>Genomic Encyclopedia of Type Strains, Phase IV (KMG-IV): sequencing the most valuable type-strain genomes for metagenomic binning, comparative biology and taxonomic classification.</title>
        <authorList>
            <person name="Goeker M."/>
        </authorList>
    </citation>
    <scope>NUCLEOTIDE SEQUENCE [LARGE SCALE GENOMIC DNA]</scope>
    <source>
        <strain evidence="3 4">DSM 12252</strain>
    </source>
</reference>
<dbReference type="HAMAP" id="MF_01139">
    <property type="entry name" value="ISPT"/>
    <property type="match status" value="1"/>
</dbReference>
<dbReference type="PANTHER" id="PTHR10291">
    <property type="entry name" value="DEHYDRODOLICHYL DIPHOSPHATE SYNTHASE FAMILY MEMBER"/>
    <property type="match status" value="1"/>
</dbReference>
<feature type="binding site" evidence="2">
    <location>
        <position position="25"/>
    </location>
    <ligand>
        <name>substrate</name>
    </ligand>
</feature>
<keyword evidence="1 2" id="KW-0808">Transferase</keyword>
<dbReference type="Gene3D" id="3.40.1180.10">
    <property type="entry name" value="Decaprenyl diphosphate synthase-like"/>
    <property type="match status" value="1"/>
</dbReference>
<dbReference type="GO" id="GO:0045547">
    <property type="term" value="F:ditrans,polycis-polyprenyl diphosphate synthase [(2E,6E)-farnesyl diphosphate specific] activity"/>
    <property type="evidence" value="ECO:0007669"/>
    <property type="project" value="TreeGrafter"/>
</dbReference>
<evidence type="ECO:0000313" key="3">
    <source>
        <dbReference type="EMBL" id="MBB5032244.1"/>
    </source>
</evidence>
<evidence type="ECO:0000256" key="1">
    <source>
        <dbReference type="ARBA" id="ARBA00022679"/>
    </source>
</evidence>